<evidence type="ECO:0000313" key="2">
    <source>
        <dbReference type="EMBL" id="KAH9827694.1"/>
    </source>
</evidence>
<protein>
    <submittedName>
        <fullName evidence="2">Uncharacterized protein</fullName>
    </submittedName>
</protein>
<proteinExistence type="predicted"/>
<accession>A0A9W7W2S2</accession>
<feature type="region of interest" description="Disordered" evidence="1">
    <location>
        <begin position="1"/>
        <end position="36"/>
    </location>
</feature>
<gene>
    <name evidence="2" type="ORF">Tdes44962_MAKER00420</name>
</gene>
<reference evidence="2 3" key="1">
    <citation type="journal article" date="2018" name="IMA Fungus">
        <title>IMA Genome-F 10: Nine draft genome sequences of Claviceps purpurea s.lat., including C. arundinis, C. humidiphila, and C. cf. spartinae, pseudomolecules for the pitch canker pathogen Fusarium circinatum, draft genome of Davidsoniella eucalypti, Grosmannia galeiformis, Quambalaria eucalypti, and Teratosphaeria destructans.</title>
        <authorList>
            <person name="Wingfield B.D."/>
            <person name="Liu M."/>
            <person name="Nguyen H.D."/>
            <person name="Lane F.A."/>
            <person name="Morgan S.W."/>
            <person name="De Vos L."/>
            <person name="Wilken P.M."/>
            <person name="Duong T.A."/>
            <person name="Aylward J."/>
            <person name="Coetzee M.P."/>
            <person name="Dadej K."/>
            <person name="De Beer Z.W."/>
            <person name="Findlay W."/>
            <person name="Havenga M."/>
            <person name="Kolarik M."/>
            <person name="Menzies J.G."/>
            <person name="Naidoo K."/>
            <person name="Pochopski O."/>
            <person name="Shoukouhi P."/>
            <person name="Santana Q.C."/>
            <person name="Seifert K.A."/>
            <person name="Soal N."/>
            <person name="Steenkamp E.T."/>
            <person name="Tatham C.T."/>
            <person name="van der Nest M.A."/>
            <person name="Wingfield M.J."/>
        </authorList>
    </citation>
    <scope>NUCLEOTIDE SEQUENCE [LARGE SCALE GENOMIC DNA]</scope>
    <source>
        <strain evidence="2">CMW44962</strain>
    </source>
</reference>
<dbReference type="Proteomes" id="UP001138500">
    <property type="component" value="Unassembled WGS sequence"/>
</dbReference>
<sequence length="567" mass="63190">MSAEKRPKTKAQQPPHPHQGPTFSVGTVAGRGRENEPWIIKRPVNRTWIEYNATQDDAGLRNRVRKHAAAASAATRKATIAKKQAAKKALQPVQLDRGQLQCAVLQQLGRRVDVGDEYAAQKSEAALDVLRKVGGRAIASHQGAGLAQLMDFISLLEEGRDWYSGGVTGSTLARKAINTILWDSYANIDTLFQAALFVSGTNSNTCGLPVTVTHHKGSGLLMLRGASLKAINAAVVQSDGQGSTESTPIAIALLAGWERRFGDQESFDVHMSAWRRMKLPSKALEENNVSTLTDVTLEIFREKLDERSFVSPSEIKVRPQQYARTTRELISLPIGFKVFNTGRPEARSVLMLVAAMAADKPTDPKSINAKRKLGMEIIAWHPCHTQSCTTVPSIEEAYDQLELLALYHVRAALISINGALLQHCYDLQKYFTTFDMHLALDVHCMSCQHLNTESLLGTKFEEVAFWTRYILCSISRDPDRDDYIRHLMVRLGMYSWEKVKGVLDRHMDVEPVFGWMAKQFYRVLTTHEEYIAGQANWVAKRGIGHGQGADIDRFASEQTELNSSNEF</sequence>
<dbReference type="OrthoDB" id="3643633at2759"/>
<evidence type="ECO:0000256" key="1">
    <source>
        <dbReference type="SAM" id="MobiDB-lite"/>
    </source>
</evidence>
<dbReference type="AlphaFoldDB" id="A0A9W7W2S2"/>
<comment type="caution">
    <text evidence="2">The sequence shown here is derived from an EMBL/GenBank/DDBJ whole genome shotgun (WGS) entry which is preliminary data.</text>
</comment>
<organism evidence="2 3">
    <name type="scientific">Teratosphaeria destructans</name>
    <dbReference type="NCBI Taxonomy" id="418781"/>
    <lineage>
        <taxon>Eukaryota</taxon>
        <taxon>Fungi</taxon>
        <taxon>Dikarya</taxon>
        <taxon>Ascomycota</taxon>
        <taxon>Pezizomycotina</taxon>
        <taxon>Dothideomycetes</taxon>
        <taxon>Dothideomycetidae</taxon>
        <taxon>Mycosphaerellales</taxon>
        <taxon>Teratosphaeriaceae</taxon>
        <taxon>Teratosphaeria</taxon>
    </lineage>
</organism>
<keyword evidence="3" id="KW-1185">Reference proteome</keyword>
<evidence type="ECO:0000313" key="3">
    <source>
        <dbReference type="Proteomes" id="UP001138500"/>
    </source>
</evidence>
<reference evidence="2 3" key="2">
    <citation type="journal article" date="2021" name="Curr. Genet.">
        <title>Genetic response to nitrogen starvation in the aggressive Eucalyptus foliar pathogen Teratosphaeria destructans.</title>
        <authorList>
            <person name="Havenga M."/>
            <person name="Wingfield B.D."/>
            <person name="Wingfield M.J."/>
            <person name="Dreyer L.L."/>
            <person name="Roets F."/>
            <person name="Aylward J."/>
        </authorList>
    </citation>
    <scope>NUCLEOTIDE SEQUENCE [LARGE SCALE GENOMIC DNA]</scope>
    <source>
        <strain evidence="2">CMW44962</strain>
    </source>
</reference>
<dbReference type="EMBL" id="RIBY02001867">
    <property type="protein sequence ID" value="KAH9827694.1"/>
    <property type="molecule type" value="Genomic_DNA"/>
</dbReference>
<name>A0A9W7W2S2_9PEZI</name>